<evidence type="ECO:0000256" key="11">
    <source>
        <dbReference type="SAM" id="Phobius"/>
    </source>
</evidence>
<dbReference type="Pfam" id="PF07963">
    <property type="entry name" value="N_methyl"/>
    <property type="match status" value="1"/>
</dbReference>
<evidence type="ECO:0000256" key="5">
    <source>
        <dbReference type="ARBA" id="ARBA00022519"/>
    </source>
</evidence>
<keyword evidence="4" id="KW-0488">Methylation</keyword>
<keyword evidence="3" id="KW-1003">Cell membrane</keyword>
<evidence type="ECO:0000256" key="3">
    <source>
        <dbReference type="ARBA" id="ARBA00022475"/>
    </source>
</evidence>
<reference evidence="13 14" key="1">
    <citation type="submission" date="2021-02" db="EMBL/GenBank/DDBJ databases">
        <title>Lysobacter arenosi sp. nov., isolated from soil of gangwondo yeongwol, south Korea.</title>
        <authorList>
            <person name="Kim K.R."/>
            <person name="Kim K.H."/>
            <person name="Jeon C.O."/>
        </authorList>
    </citation>
    <scope>NUCLEOTIDE SEQUENCE [LARGE SCALE GENOMIC DNA]</scope>
    <source>
        <strain evidence="13 14">R7</strain>
    </source>
</reference>
<dbReference type="InterPro" id="IPR022346">
    <property type="entry name" value="T2SS_GspH"/>
</dbReference>
<proteinExistence type="inferred from homology"/>
<keyword evidence="8 11" id="KW-0472">Membrane</keyword>
<feature type="domain" description="General secretion pathway GspH" evidence="12">
    <location>
        <begin position="56"/>
        <end position="161"/>
    </location>
</feature>
<evidence type="ECO:0000259" key="12">
    <source>
        <dbReference type="Pfam" id="PF12019"/>
    </source>
</evidence>
<evidence type="ECO:0000256" key="1">
    <source>
        <dbReference type="ARBA" id="ARBA00004377"/>
    </source>
</evidence>
<dbReference type="RefSeq" id="WP_200604405.1">
    <property type="nucleotide sequence ID" value="NZ_CP071517.1"/>
</dbReference>
<evidence type="ECO:0000256" key="6">
    <source>
        <dbReference type="ARBA" id="ARBA00022692"/>
    </source>
</evidence>
<dbReference type="InterPro" id="IPR012902">
    <property type="entry name" value="N_methyl_site"/>
</dbReference>
<dbReference type="NCBIfam" id="TIGR02532">
    <property type="entry name" value="IV_pilin_GFxxxE"/>
    <property type="match status" value="1"/>
</dbReference>
<dbReference type="SUPFAM" id="SSF54523">
    <property type="entry name" value="Pili subunits"/>
    <property type="match status" value="1"/>
</dbReference>
<keyword evidence="6 11" id="KW-0812">Transmembrane</keyword>
<dbReference type="InterPro" id="IPR045584">
    <property type="entry name" value="Pilin-like"/>
</dbReference>
<evidence type="ECO:0000256" key="2">
    <source>
        <dbReference type="ARBA" id="ARBA00021549"/>
    </source>
</evidence>
<organism evidence="13 14">
    <name type="scientific">Lysobacter arenosi</name>
    <dbReference type="NCBI Taxonomy" id="2795387"/>
    <lineage>
        <taxon>Bacteria</taxon>
        <taxon>Pseudomonadati</taxon>
        <taxon>Pseudomonadota</taxon>
        <taxon>Gammaproteobacteria</taxon>
        <taxon>Lysobacterales</taxon>
        <taxon>Lysobacteraceae</taxon>
        <taxon>Lysobacter</taxon>
    </lineage>
</organism>
<dbReference type="Pfam" id="PF12019">
    <property type="entry name" value="GspH"/>
    <property type="match status" value="1"/>
</dbReference>
<keyword evidence="5" id="KW-0997">Cell inner membrane</keyword>
<accession>A0ABX7RAH8</accession>
<gene>
    <name evidence="13" type="ORF">HIV01_000820</name>
</gene>
<keyword evidence="14" id="KW-1185">Reference proteome</keyword>
<evidence type="ECO:0000256" key="9">
    <source>
        <dbReference type="ARBA" id="ARBA00025772"/>
    </source>
</evidence>
<evidence type="ECO:0000313" key="14">
    <source>
        <dbReference type="Proteomes" id="UP000663400"/>
    </source>
</evidence>
<evidence type="ECO:0000256" key="7">
    <source>
        <dbReference type="ARBA" id="ARBA00022989"/>
    </source>
</evidence>
<keyword evidence="7 11" id="KW-1133">Transmembrane helix</keyword>
<evidence type="ECO:0000256" key="8">
    <source>
        <dbReference type="ARBA" id="ARBA00023136"/>
    </source>
</evidence>
<dbReference type="Gene3D" id="3.55.40.10">
    <property type="entry name" value="minor pseudopilin epsh domain"/>
    <property type="match status" value="1"/>
</dbReference>
<dbReference type="EMBL" id="CP071517">
    <property type="protein sequence ID" value="QSX75153.1"/>
    <property type="molecule type" value="Genomic_DNA"/>
</dbReference>
<dbReference type="PROSITE" id="PS00409">
    <property type="entry name" value="PROKAR_NTER_METHYL"/>
    <property type="match status" value="1"/>
</dbReference>
<comment type="subcellular location">
    <subcellularLocation>
        <location evidence="1">Cell inner membrane</location>
        <topology evidence="1">Single-pass membrane protein</topology>
    </subcellularLocation>
</comment>
<name>A0ABX7RAH8_9GAMM</name>
<feature type="transmembrane region" description="Helical" evidence="11">
    <location>
        <begin position="21"/>
        <end position="44"/>
    </location>
</feature>
<dbReference type="Proteomes" id="UP000663400">
    <property type="component" value="Chromosome"/>
</dbReference>
<evidence type="ECO:0000313" key="13">
    <source>
        <dbReference type="EMBL" id="QSX75153.1"/>
    </source>
</evidence>
<sequence>MSRFAGRKRANSLNATSSRGFTLLELMVTISVLGILAVIAFPAFTSITNSNRLTSAANQFAVDLQFARSEAMRRNVRVEVCASADAATCSGDDWQNWIVRDAGAVLRVGNAKAPVQMVASAALVADDNKITFRPEGLARGDDDLVQDVSLQPCIATDNPPENMRVVALGSGSRVSVNRHDGGGACEAVDDGD</sequence>
<comment type="similarity">
    <text evidence="9">Belongs to the GSP H family.</text>
</comment>
<evidence type="ECO:0000256" key="10">
    <source>
        <dbReference type="ARBA" id="ARBA00030775"/>
    </source>
</evidence>
<protein>
    <recommendedName>
        <fullName evidence="2">Type II secretion system protein H</fullName>
    </recommendedName>
    <alternativeName>
        <fullName evidence="10">General secretion pathway protein H</fullName>
    </alternativeName>
</protein>
<evidence type="ECO:0000256" key="4">
    <source>
        <dbReference type="ARBA" id="ARBA00022481"/>
    </source>
</evidence>